<evidence type="ECO:0000313" key="3">
    <source>
        <dbReference type="EMBL" id="QHS94078.1"/>
    </source>
</evidence>
<keyword evidence="1" id="KW-0472">Membrane</keyword>
<dbReference type="AlphaFoldDB" id="A0A6C0BRR0"/>
<name>A0A6C0BRR0_9ZZZZ</name>
<accession>A0A6C0BRR0</accession>
<evidence type="ECO:0000259" key="2">
    <source>
        <dbReference type="Pfam" id="PF08325"/>
    </source>
</evidence>
<evidence type="ECO:0000256" key="1">
    <source>
        <dbReference type="SAM" id="Phobius"/>
    </source>
</evidence>
<organism evidence="3">
    <name type="scientific">viral metagenome</name>
    <dbReference type="NCBI Taxonomy" id="1070528"/>
    <lineage>
        <taxon>unclassified sequences</taxon>
        <taxon>metagenomes</taxon>
        <taxon>organismal metagenomes</taxon>
    </lineage>
</organism>
<keyword evidence="1" id="KW-1133">Transmembrane helix</keyword>
<dbReference type="Gene3D" id="3.30.2010.10">
    <property type="entry name" value="Metalloproteases ('zincins'), catalytic domain"/>
    <property type="match status" value="1"/>
</dbReference>
<sequence>MNITDSVIFTIILLFIIFYIQSYNFEVEYVISDVDGRRYLVKSLPDKKKAADMLAKLNKKLQELIIEMTKSYPKDKDVQRLKDNYNPENLSEGTDESNYTSYSVNKGEQIVFCLRSRDGKNNLVPFNVLTYVAVHELSHLMTKEIGHPPEFWANFKRLLTMAVEKGIYKKTDYSSNPVKYCGLTIKSSVV</sequence>
<feature type="domain" description="WLM" evidence="2">
    <location>
        <begin position="43"/>
        <end position="160"/>
    </location>
</feature>
<feature type="transmembrane region" description="Helical" evidence="1">
    <location>
        <begin position="7"/>
        <end position="25"/>
    </location>
</feature>
<proteinExistence type="predicted"/>
<reference evidence="3" key="1">
    <citation type="journal article" date="2020" name="Nature">
        <title>Giant virus diversity and host interactions through global metagenomics.</title>
        <authorList>
            <person name="Schulz F."/>
            <person name="Roux S."/>
            <person name="Paez-Espino D."/>
            <person name="Jungbluth S."/>
            <person name="Walsh D.A."/>
            <person name="Denef V.J."/>
            <person name="McMahon K.D."/>
            <person name="Konstantinidis K.T."/>
            <person name="Eloe-Fadrosh E.A."/>
            <person name="Kyrpides N.C."/>
            <person name="Woyke T."/>
        </authorList>
    </citation>
    <scope>NUCLEOTIDE SEQUENCE</scope>
    <source>
        <strain evidence="3">GVMAG-M-3300018416-26</strain>
    </source>
</reference>
<dbReference type="InterPro" id="IPR013536">
    <property type="entry name" value="WLM_dom"/>
</dbReference>
<keyword evidence="1" id="KW-0812">Transmembrane</keyword>
<dbReference type="EMBL" id="MN739216">
    <property type="protein sequence ID" value="QHS94078.1"/>
    <property type="molecule type" value="Genomic_DNA"/>
</dbReference>
<protein>
    <recommendedName>
        <fullName evidence="2">WLM domain-containing protein</fullName>
    </recommendedName>
</protein>
<dbReference type="Pfam" id="PF08325">
    <property type="entry name" value="WLM"/>
    <property type="match status" value="1"/>
</dbReference>